<dbReference type="EMBL" id="JBICBT010000570">
    <property type="protein sequence ID" value="KAL3109489.1"/>
    <property type="molecule type" value="Genomic_DNA"/>
</dbReference>
<proteinExistence type="predicted"/>
<accession>A0ABD2L319</accession>
<reference evidence="1 2" key="1">
    <citation type="submission" date="2024-10" db="EMBL/GenBank/DDBJ databases">
        <authorList>
            <person name="Kim D."/>
        </authorList>
    </citation>
    <scope>NUCLEOTIDE SEQUENCE [LARGE SCALE GENOMIC DNA]</scope>
    <source>
        <strain evidence="1">BH-2024</strain>
    </source>
</reference>
<name>A0ABD2L319_9BILA</name>
<evidence type="ECO:0000313" key="1">
    <source>
        <dbReference type="EMBL" id="KAL3109489.1"/>
    </source>
</evidence>
<comment type="caution">
    <text evidence="1">The sequence shown here is derived from an EMBL/GenBank/DDBJ whole genome shotgun (WGS) entry which is preliminary data.</text>
</comment>
<dbReference type="Proteomes" id="UP001620626">
    <property type="component" value="Unassembled WGS sequence"/>
</dbReference>
<sequence length="174" mass="19359">MIFLKWVEAVMILLGLSAAIYAAHFGRSLGLKPTDPSMVVRRVRPLVAAPPQFPSDLSCPTFFYTEIVGFLNTNAKIGESLICPSPTVTGFGLAFDAKEGEHFHHNRNCARHGKMIKVVGRNASHCRAMTTIQFSSMHSKMQEVVQLLGHATTLVYVVQKIKNSHAFLWHRPDN</sequence>
<organism evidence="1 2">
    <name type="scientific">Heterodera trifolii</name>
    <dbReference type="NCBI Taxonomy" id="157864"/>
    <lineage>
        <taxon>Eukaryota</taxon>
        <taxon>Metazoa</taxon>
        <taxon>Ecdysozoa</taxon>
        <taxon>Nematoda</taxon>
        <taxon>Chromadorea</taxon>
        <taxon>Rhabditida</taxon>
        <taxon>Tylenchina</taxon>
        <taxon>Tylenchomorpha</taxon>
        <taxon>Tylenchoidea</taxon>
        <taxon>Heteroderidae</taxon>
        <taxon>Heteroderinae</taxon>
        <taxon>Heterodera</taxon>
    </lineage>
</organism>
<gene>
    <name evidence="1" type="ORF">niasHT_012384</name>
</gene>
<protein>
    <recommendedName>
        <fullName evidence="3">Effector protein</fullName>
    </recommendedName>
</protein>
<evidence type="ECO:0008006" key="3">
    <source>
        <dbReference type="Google" id="ProtNLM"/>
    </source>
</evidence>
<dbReference type="AlphaFoldDB" id="A0ABD2L319"/>
<keyword evidence="2" id="KW-1185">Reference proteome</keyword>
<evidence type="ECO:0000313" key="2">
    <source>
        <dbReference type="Proteomes" id="UP001620626"/>
    </source>
</evidence>